<dbReference type="GO" id="GO:0006352">
    <property type="term" value="P:DNA-templated transcription initiation"/>
    <property type="evidence" value="ECO:0007669"/>
    <property type="project" value="InterPro"/>
</dbReference>
<dbReference type="GO" id="GO:0016987">
    <property type="term" value="F:sigma factor activity"/>
    <property type="evidence" value="ECO:0007669"/>
    <property type="project" value="UniProtKB-KW"/>
</dbReference>
<reference evidence="6" key="2">
    <citation type="submission" date="2021-04" db="EMBL/GenBank/DDBJ databases">
        <authorList>
            <person name="Gilroy R."/>
        </authorList>
    </citation>
    <scope>NUCLEOTIDE SEQUENCE</scope>
    <source>
        <strain evidence="6">CHK188-5543</strain>
    </source>
</reference>
<keyword evidence="4" id="KW-0804">Transcription</keyword>
<dbReference type="PROSITE" id="PS00622">
    <property type="entry name" value="HTH_LUXR_1"/>
    <property type="match status" value="1"/>
</dbReference>
<dbReference type="InterPro" id="IPR039425">
    <property type="entry name" value="RNA_pol_sigma-70-like"/>
</dbReference>
<dbReference type="GO" id="GO:0003677">
    <property type="term" value="F:DNA binding"/>
    <property type="evidence" value="ECO:0007669"/>
    <property type="project" value="InterPro"/>
</dbReference>
<dbReference type="InterPro" id="IPR013325">
    <property type="entry name" value="RNA_pol_sigma_r2"/>
</dbReference>
<evidence type="ECO:0000256" key="1">
    <source>
        <dbReference type="ARBA" id="ARBA00010641"/>
    </source>
</evidence>
<evidence type="ECO:0000256" key="2">
    <source>
        <dbReference type="ARBA" id="ARBA00023015"/>
    </source>
</evidence>
<dbReference type="InterPro" id="IPR007627">
    <property type="entry name" value="RNA_pol_sigma70_r2"/>
</dbReference>
<organism evidence="6 7">
    <name type="scientific">Candidatus Anaerotruncus excrementipullorum</name>
    <dbReference type="NCBI Taxonomy" id="2838465"/>
    <lineage>
        <taxon>Bacteria</taxon>
        <taxon>Bacillati</taxon>
        <taxon>Bacillota</taxon>
        <taxon>Clostridia</taxon>
        <taxon>Eubacteriales</taxon>
        <taxon>Oscillospiraceae</taxon>
        <taxon>Anaerotruncus</taxon>
    </lineage>
</organism>
<name>A0A9D2B7N6_9FIRM</name>
<keyword evidence="3" id="KW-0731">Sigma factor</keyword>
<reference evidence="6" key="1">
    <citation type="journal article" date="2021" name="PeerJ">
        <title>Extensive microbial diversity within the chicken gut microbiome revealed by metagenomics and culture.</title>
        <authorList>
            <person name="Gilroy R."/>
            <person name="Ravi A."/>
            <person name="Getino M."/>
            <person name="Pursley I."/>
            <person name="Horton D.L."/>
            <person name="Alikhan N.F."/>
            <person name="Baker D."/>
            <person name="Gharbi K."/>
            <person name="Hall N."/>
            <person name="Watson M."/>
            <person name="Adriaenssens E.M."/>
            <person name="Foster-Nyarko E."/>
            <person name="Jarju S."/>
            <person name="Secka A."/>
            <person name="Antonio M."/>
            <person name="Oren A."/>
            <person name="Chaudhuri R.R."/>
            <person name="La Ragione R."/>
            <person name="Hildebrand F."/>
            <person name="Pallen M.J."/>
        </authorList>
    </citation>
    <scope>NUCLEOTIDE SEQUENCE</scope>
    <source>
        <strain evidence="6">CHK188-5543</strain>
    </source>
</reference>
<evidence type="ECO:0000259" key="5">
    <source>
        <dbReference type="PROSITE" id="PS00622"/>
    </source>
</evidence>
<dbReference type="InterPro" id="IPR036388">
    <property type="entry name" value="WH-like_DNA-bd_sf"/>
</dbReference>
<comment type="caution">
    <text evidence="6">The sequence shown here is derived from an EMBL/GenBank/DDBJ whole genome shotgun (WGS) entry which is preliminary data.</text>
</comment>
<dbReference type="Pfam" id="PF04542">
    <property type="entry name" value="Sigma70_r2"/>
    <property type="match status" value="1"/>
</dbReference>
<evidence type="ECO:0000256" key="4">
    <source>
        <dbReference type="ARBA" id="ARBA00023163"/>
    </source>
</evidence>
<evidence type="ECO:0000256" key="3">
    <source>
        <dbReference type="ARBA" id="ARBA00023082"/>
    </source>
</evidence>
<dbReference type="Proteomes" id="UP000886800">
    <property type="component" value="Unassembled WGS sequence"/>
</dbReference>
<dbReference type="CDD" id="cd06171">
    <property type="entry name" value="Sigma70_r4"/>
    <property type="match status" value="1"/>
</dbReference>
<dbReference type="PANTHER" id="PTHR43133:SF60">
    <property type="entry name" value="RNA POLYMERASE SIGMA FACTOR SIGV"/>
    <property type="match status" value="1"/>
</dbReference>
<dbReference type="Pfam" id="PF08281">
    <property type="entry name" value="Sigma70_r4_2"/>
    <property type="match status" value="1"/>
</dbReference>
<dbReference type="AlphaFoldDB" id="A0A9D2B7N6"/>
<dbReference type="InterPro" id="IPR000792">
    <property type="entry name" value="Tscrpt_reg_LuxR_C"/>
</dbReference>
<sequence length="182" mass="20710">MLLWGGPEKDRDQSKFEQLYLTYRQLMYHVAYGVLRDPQLSEDAVHQAFMRILNHLGKISEVDCPKTKSFVVIIVKNIAINLYNSRKRRAVLSLDEMEGWTGGAAPSPQQSVEDQEGALALAALLERMPEGYRSVLLLKYDNGYSTGEIADMLGLTEENVKKRIQRARKKLEELLQEEVSVP</sequence>
<dbReference type="InterPro" id="IPR013249">
    <property type="entry name" value="RNA_pol_sigma70_r4_t2"/>
</dbReference>
<proteinExistence type="inferred from homology"/>
<dbReference type="PANTHER" id="PTHR43133">
    <property type="entry name" value="RNA POLYMERASE ECF-TYPE SIGMA FACTO"/>
    <property type="match status" value="1"/>
</dbReference>
<dbReference type="Gene3D" id="1.10.1740.10">
    <property type="match status" value="1"/>
</dbReference>
<keyword evidence="2" id="KW-0805">Transcription regulation</keyword>
<gene>
    <name evidence="6" type="ORF">H9736_06860</name>
</gene>
<evidence type="ECO:0000313" key="7">
    <source>
        <dbReference type="Proteomes" id="UP000886800"/>
    </source>
</evidence>
<dbReference type="SUPFAM" id="SSF88946">
    <property type="entry name" value="Sigma2 domain of RNA polymerase sigma factors"/>
    <property type="match status" value="1"/>
</dbReference>
<evidence type="ECO:0000313" key="6">
    <source>
        <dbReference type="EMBL" id="HIX65953.1"/>
    </source>
</evidence>
<feature type="domain" description="HTH luxR-type" evidence="5">
    <location>
        <begin position="143"/>
        <end position="170"/>
    </location>
</feature>
<dbReference type="InterPro" id="IPR013324">
    <property type="entry name" value="RNA_pol_sigma_r3/r4-like"/>
</dbReference>
<dbReference type="InterPro" id="IPR014284">
    <property type="entry name" value="RNA_pol_sigma-70_dom"/>
</dbReference>
<dbReference type="Gene3D" id="1.10.10.10">
    <property type="entry name" value="Winged helix-like DNA-binding domain superfamily/Winged helix DNA-binding domain"/>
    <property type="match status" value="1"/>
</dbReference>
<dbReference type="NCBIfam" id="TIGR02937">
    <property type="entry name" value="sigma70-ECF"/>
    <property type="match status" value="1"/>
</dbReference>
<comment type="similarity">
    <text evidence="1">Belongs to the sigma-70 factor family. ECF subfamily.</text>
</comment>
<accession>A0A9D2B7N6</accession>
<protein>
    <submittedName>
        <fullName evidence="6">RNA polymerase sigma factor</fullName>
    </submittedName>
</protein>
<dbReference type="EMBL" id="DXES01000150">
    <property type="protein sequence ID" value="HIX65953.1"/>
    <property type="molecule type" value="Genomic_DNA"/>
</dbReference>
<dbReference type="SUPFAM" id="SSF88659">
    <property type="entry name" value="Sigma3 and sigma4 domains of RNA polymerase sigma factors"/>
    <property type="match status" value="1"/>
</dbReference>